<gene>
    <name evidence="1" type="ORF">S01H4_11280</name>
</gene>
<evidence type="ECO:0008006" key="2">
    <source>
        <dbReference type="Google" id="ProtNLM"/>
    </source>
</evidence>
<comment type="caution">
    <text evidence="1">The sequence shown here is derived from an EMBL/GenBank/DDBJ whole genome shotgun (WGS) entry which is preliminary data.</text>
</comment>
<accession>X1BI59</accession>
<feature type="non-terminal residue" evidence="1">
    <location>
        <position position="113"/>
    </location>
</feature>
<name>X1BI59_9ZZZZ</name>
<proteinExistence type="predicted"/>
<reference evidence="1" key="1">
    <citation type="journal article" date="2014" name="Front. Microbiol.">
        <title>High frequency of phylogenetically diverse reductive dehalogenase-homologous genes in deep subseafloor sedimentary metagenomes.</title>
        <authorList>
            <person name="Kawai M."/>
            <person name="Futagami T."/>
            <person name="Toyoda A."/>
            <person name="Takaki Y."/>
            <person name="Nishi S."/>
            <person name="Hori S."/>
            <person name="Arai W."/>
            <person name="Tsubouchi T."/>
            <person name="Morono Y."/>
            <person name="Uchiyama I."/>
            <person name="Ito T."/>
            <person name="Fujiyama A."/>
            <person name="Inagaki F."/>
            <person name="Takami H."/>
        </authorList>
    </citation>
    <scope>NUCLEOTIDE SEQUENCE</scope>
    <source>
        <strain evidence="1">Expedition CK06-06</strain>
    </source>
</reference>
<dbReference type="AlphaFoldDB" id="X1BI59"/>
<sequence>MSSIFSGDNPNYGAWIDGIGCSWYPDYNIGDNLNEGLLLSYNTNTNLDWMGYSLDGLDNVTIMGNTTIPMPEEGSHSIQVFGNDSSDTMYGSNIRHFSINPIILITPDNKTYT</sequence>
<evidence type="ECO:0000313" key="1">
    <source>
        <dbReference type="EMBL" id="GAG71741.1"/>
    </source>
</evidence>
<dbReference type="EMBL" id="BART01004521">
    <property type="protein sequence ID" value="GAG71741.1"/>
    <property type="molecule type" value="Genomic_DNA"/>
</dbReference>
<organism evidence="1">
    <name type="scientific">marine sediment metagenome</name>
    <dbReference type="NCBI Taxonomy" id="412755"/>
    <lineage>
        <taxon>unclassified sequences</taxon>
        <taxon>metagenomes</taxon>
        <taxon>ecological metagenomes</taxon>
    </lineage>
</organism>
<protein>
    <recommendedName>
        <fullName evidence="2">Gingipain domain-containing protein</fullName>
    </recommendedName>
</protein>